<dbReference type="PRINTS" id="PR01006">
    <property type="entry name" value="FLGHOOKFLIE"/>
</dbReference>
<evidence type="ECO:0000256" key="5">
    <source>
        <dbReference type="NCBIfam" id="TIGR00205"/>
    </source>
</evidence>
<dbReference type="GO" id="GO:0003774">
    <property type="term" value="F:cytoskeletal motor activity"/>
    <property type="evidence" value="ECO:0007669"/>
    <property type="project" value="InterPro"/>
</dbReference>
<accession>A0A0M4G7M0</accession>
<comment type="subcellular location">
    <subcellularLocation>
        <location evidence="1 4">Bacterial flagellum basal body</location>
    </subcellularLocation>
</comment>
<dbReference type="PANTHER" id="PTHR34653:SF1">
    <property type="entry name" value="FLAGELLAR HOOK-BASAL BODY COMPLEX PROTEIN FLIE"/>
    <property type="match status" value="1"/>
</dbReference>
<dbReference type="RefSeq" id="WP_053602804.1">
    <property type="nucleotide sequence ID" value="NZ_CP012600.1"/>
</dbReference>
<comment type="similarity">
    <text evidence="2 4">Belongs to the FliE family.</text>
</comment>
<dbReference type="NCBIfam" id="TIGR00205">
    <property type="entry name" value="fliE"/>
    <property type="match status" value="1"/>
</dbReference>
<dbReference type="AlphaFoldDB" id="A0A0M4G7M0"/>
<dbReference type="HAMAP" id="MF_00724">
    <property type="entry name" value="FliE"/>
    <property type="match status" value="1"/>
</dbReference>
<dbReference type="EMBL" id="CP012600">
    <property type="protein sequence ID" value="ALC81053.1"/>
    <property type="molecule type" value="Genomic_DNA"/>
</dbReference>
<sequence>MINQVSPFQLQSIGQSHGAAPHSNIQSTKTSFADMLKSSIEEVNQSQAESDKLTNALAQGQNVNLDEVMIAAQKSNITLTAATEFRNKAIEAYQEMMRMQM</sequence>
<keyword evidence="3 4" id="KW-0975">Bacterial flagellum</keyword>
<dbReference type="GO" id="GO:0009425">
    <property type="term" value="C:bacterial-type flagellum basal body"/>
    <property type="evidence" value="ECO:0007669"/>
    <property type="project" value="UniProtKB-SubCell"/>
</dbReference>
<keyword evidence="6" id="KW-0282">Flagellum</keyword>
<reference evidence="6 7" key="2">
    <citation type="journal article" date="2016" name="Int. J. Syst. Evol. Microbiol.">
        <title>Bacillus gobiensis sp. nov., isolated from a soil sample.</title>
        <authorList>
            <person name="Liu B."/>
            <person name="Liu G.H."/>
            <person name="Cetin S."/>
            <person name="Schumann P."/>
            <person name="Pan Z.Z."/>
            <person name="Chen Q.Q."/>
        </authorList>
    </citation>
    <scope>NUCLEOTIDE SEQUENCE [LARGE SCALE GENOMIC DNA]</scope>
    <source>
        <strain evidence="6 7">FJAT-4402</strain>
    </source>
</reference>
<dbReference type="InterPro" id="IPR001624">
    <property type="entry name" value="FliE"/>
</dbReference>
<dbReference type="GO" id="GO:0071973">
    <property type="term" value="P:bacterial-type flagellum-dependent cell motility"/>
    <property type="evidence" value="ECO:0007669"/>
    <property type="project" value="InterPro"/>
</dbReference>
<evidence type="ECO:0000256" key="2">
    <source>
        <dbReference type="ARBA" id="ARBA00009272"/>
    </source>
</evidence>
<keyword evidence="6" id="KW-0966">Cell projection</keyword>
<dbReference type="GO" id="GO:0005198">
    <property type="term" value="F:structural molecule activity"/>
    <property type="evidence" value="ECO:0007669"/>
    <property type="project" value="UniProtKB-UniRule"/>
</dbReference>
<dbReference type="STRING" id="1441095.AM592_05190"/>
<evidence type="ECO:0000313" key="7">
    <source>
        <dbReference type="Proteomes" id="UP000067625"/>
    </source>
</evidence>
<dbReference type="PATRIC" id="fig|1441095.3.peg.1132"/>
<evidence type="ECO:0000313" key="6">
    <source>
        <dbReference type="EMBL" id="ALC81053.1"/>
    </source>
</evidence>
<dbReference type="Pfam" id="PF02049">
    <property type="entry name" value="FliE"/>
    <property type="match status" value="1"/>
</dbReference>
<reference evidence="7" key="1">
    <citation type="submission" date="2015-08" db="EMBL/GenBank/DDBJ databases">
        <title>Genome sequencing project for genomic taxonomy and phylogenomics of Bacillus-like bacteria.</title>
        <authorList>
            <person name="Liu B."/>
            <person name="Wang J."/>
            <person name="Zhu Y."/>
            <person name="Liu G."/>
            <person name="Chen Q."/>
            <person name="Chen Z."/>
            <person name="Lan J."/>
            <person name="Che J."/>
            <person name="Ge C."/>
            <person name="Shi H."/>
            <person name="Pan Z."/>
            <person name="Liu X."/>
        </authorList>
    </citation>
    <scope>NUCLEOTIDE SEQUENCE [LARGE SCALE GENOMIC DNA]</scope>
    <source>
        <strain evidence="7">FJAT-4402</strain>
    </source>
</reference>
<proteinExistence type="inferred from homology"/>
<evidence type="ECO:0000256" key="3">
    <source>
        <dbReference type="ARBA" id="ARBA00023143"/>
    </source>
</evidence>
<keyword evidence="6" id="KW-0969">Cilium</keyword>
<name>A0A0M4G7M0_9BACI</name>
<dbReference type="PANTHER" id="PTHR34653">
    <property type="match status" value="1"/>
</dbReference>
<protein>
    <recommendedName>
        <fullName evidence="4 5">Flagellar hook-basal body complex protein FliE</fullName>
    </recommendedName>
</protein>
<dbReference type="OrthoDB" id="9812413at2"/>
<evidence type="ECO:0000256" key="4">
    <source>
        <dbReference type="HAMAP-Rule" id="MF_00724"/>
    </source>
</evidence>
<gene>
    <name evidence="4" type="primary">fliE</name>
    <name evidence="6" type="ORF">AM592_05190</name>
</gene>
<organism evidence="6 7">
    <name type="scientific">Bacillus gobiensis</name>
    <dbReference type="NCBI Taxonomy" id="1441095"/>
    <lineage>
        <taxon>Bacteria</taxon>
        <taxon>Bacillati</taxon>
        <taxon>Bacillota</taxon>
        <taxon>Bacilli</taxon>
        <taxon>Bacillales</taxon>
        <taxon>Bacillaceae</taxon>
        <taxon>Bacillus</taxon>
    </lineage>
</organism>
<keyword evidence="7" id="KW-1185">Reference proteome</keyword>
<dbReference type="Proteomes" id="UP000067625">
    <property type="component" value="Chromosome"/>
</dbReference>
<evidence type="ECO:0000256" key="1">
    <source>
        <dbReference type="ARBA" id="ARBA00004117"/>
    </source>
</evidence>